<evidence type="ECO:0000313" key="2">
    <source>
        <dbReference type="EMBL" id="MCQ1537680.1"/>
    </source>
</evidence>
<protein>
    <recommendedName>
        <fullName evidence="4">Hydrogenase</fullName>
    </recommendedName>
</protein>
<reference evidence="2 3" key="1">
    <citation type="submission" date="2019-08" db="EMBL/GenBank/DDBJ databases">
        <authorList>
            <person name="Chen S.-C."/>
            <person name="Lai M.-C."/>
            <person name="You Y.-T."/>
        </authorList>
    </citation>
    <scope>NUCLEOTIDE SEQUENCE [LARGE SCALE GENOMIC DNA]</scope>
    <source>
        <strain evidence="2 3">P2F9704a</strain>
    </source>
</reference>
<evidence type="ECO:0000313" key="3">
    <source>
        <dbReference type="Proteomes" id="UP001524383"/>
    </source>
</evidence>
<gene>
    <name evidence="2" type="ORF">FTO68_01565</name>
</gene>
<name>A0ABD4TK72_9EURY</name>
<feature type="transmembrane region" description="Helical" evidence="1">
    <location>
        <begin position="61"/>
        <end position="81"/>
    </location>
</feature>
<keyword evidence="1" id="KW-1133">Transmembrane helix</keyword>
<feature type="transmembrane region" description="Helical" evidence="1">
    <location>
        <begin position="7"/>
        <end position="24"/>
    </location>
</feature>
<dbReference type="Proteomes" id="UP001524383">
    <property type="component" value="Unassembled WGS sequence"/>
</dbReference>
<keyword evidence="3" id="KW-1185">Reference proteome</keyword>
<keyword evidence="1" id="KW-0472">Membrane</keyword>
<accession>A0ABD4TK72</accession>
<dbReference type="RefSeq" id="WP_255331588.1">
    <property type="nucleotide sequence ID" value="NZ_VOTZ01000002.1"/>
</dbReference>
<dbReference type="AlphaFoldDB" id="A0ABD4TK72"/>
<evidence type="ECO:0000256" key="1">
    <source>
        <dbReference type="SAM" id="Phobius"/>
    </source>
</evidence>
<proteinExistence type="predicted"/>
<feature type="transmembrane region" description="Helical" evidence="1">
    <location>
        <begin position="30"/>
        <end position="49"/>
    </location>
</feature>
<sequence>MTLIRYCLLAGILLYTGIFLIQGATTGAVLAASIIGLLILLGIGSTLFISDEKQLRKVEMILIWCCVLAFAVYGILVGGGFV</sequence>
<organism evidence="2 3">
    <name type="scientific">Methanocalculus taiwanensis</name>
    <dbReference type="NCBI Taxonomy" id="106207"/>
    <lineage>
        <taxon>Archaea</taxon>
        <taxon>Methanobacteriati</taxon>
        <taxon>Methanobacteriota</taxon>
        <taxon>Stenosarchaea group</taxon>
        <taxon>Methanomicrobia</taxon>
        <taxon>Methanomicrobiales</taxon>
        <taxon>Methanocalculaceae</taxon>
        <taxon>Methanocalculus</taxon>
    </lineage>
</organism>
<evidence type="ECO:0008006" key="4">
    <source>
        <dbReference type="Google" id="ProtNLM"/>
    </source>
</evidence>
<dbReference type="EMBL" id="VOTZ01000002">
    <property type="protein sequence ID" value="MCQ1537680.1"/>
    <property type="molecule type" value="Genomic_DNA"/>
</dbReference>
<keyword evidence="1" id="KW-0812">Transmembrane</keyword>
<comment type="caution">
    <text evidence="2">The sequence shown here is derived from an EMBL/GenBank/DDBJ whole genome shotgun (WGS) entry which is preliminary data.</text>
</comment>